<feature type="compositionally biased region" description="Basic and acidic residues" evidence="1">
    <location>
        <begin position="399"/>
        <end position="421"/>
    </location>
</feature>
<feature type="compositionally biased region" description="Acidic residues" evidence="1">
    <location>
        <begin position="443"/>
        <end position="459"/>
    </location>
</feature>
<feature type="compositionally biased region" description="Basic and acidic residues" evidence="1">
    <location>
        <begin position="766"/>
        <end position="775"/>
    </location>
</feature>
<feature type="compositionally biased region" description="Acidic residues" evidence="1">
    <location>
        <begin position="794"/>
        <end position="804"/>
    </location>
</feature>
<feature type="compositionally biased region" description="Basic and acidic residues" evidence="1">
    <location>
        <begin position="84"/>
        <end position="107"/>
    </location>
</feature>
<evidence type="ECO:0000256" key="1">
    <source>
        <dbReference type="SAM" id="MobiDB-lite"/>
    </source>
</evidence>
<feature type="compositionally biased region" description="Polar residues" evidence="1">
    <location>
        <begin position="835"/>
        <end position="854"/>
    </location>
</feature>
<evidence type="ECO:0000313" key="3">
    <source>
        <dbReference type="Proteomes" id="UP000076722"/>
    </source>
</evidence>
<name>A0A164Y3J6_9AGAM</name>
<feature type="region of interest" description="Disordered" evidence="1">
    <location>
        <begin position="65"/>
        <end position="217"/>
    </location>
</feature>
<accession>A0A164Y3J6</accession>
<feature type="compositionally biased region" description="Acidic residues" evidence="1">
    <location>
        <begin position="162"/>
        <end position="174"/>
    </location>
</feature>
<feature type="region of interest" description="Disordered" evidence="1">
    <location>
        <begin position="766"/>
        <end position="860"/>
    </location>
</feature>
<feature type="region of interest" description="Disordered" evidence="1">
    <location>
        <begin position="368"/>
        <end position="468"/>
    </location>
</feature>
<feature type="compositionally biased region" description="Basic and acidic residues" evidence="1">
    <location>
        <begin position="429"/>
        <end position="442"/>
    </location>
</feature>
<evidence type="ECO:0000313" key="2">
    <source>
        <dbReference type="EMBL" id="KZS96547.1"/>
    </source>
</evidence>
<proteinExistence type="predicted"/>
<dbReference type="EMBL" id="KV419399">
    <property type="protein sequence ID" value="KZS96547.1"/>
    <property type="molecule type" value="Genomic_DNA"/>
</dbReference>
<protein>
    <recommendedName>
        <fullName evidence="4">J domain-containing protein</fullName>
    </recommendedName>
</protein>
<organism evidence="2 3">
    <name type="scientific">Sistotremastrum niveocremeum HHB9708</name>
    <dbReference type="NCBI Taxonomy" id="1314777"/>
    <lineage>
        <taxon>Eukaryota</taxon>
        <taxon>Fungi</taxon>
        <taxon>Dikarya</taxon>
        <taxon>Basidiomycota</taxon>
        <taxon>Agaricomycotina</taxon>
        <taxon>Agaricomycetes</taxon>
        <taxon>Sistotremastrales</taxon>
        <taxon>Sistotremastraceae</taxon>
        <taxon>Sertulicium</taxon>
        <taxon>Sertulicium niveocremeum</taxon>
    </lineage>
</organism>
<sequence length="1027" mass="115542">MSEVPSDAYLMLLGTCQVPGCKGCCGFTLDVNAPLPANLSNSAMAKAKMKKYYWKPFLNEAPAAKGEAESSSTPKTASADVAPEAEKDTDGKAKGESKTEDFFDSIRAHVRGGPKAREATPGPSIPKQPKQHATHGAFMNHKMDSSEDEGYPNLKRARPSSDDSDSSSDSDDDIPQAKTAKGKGKAKNKTSRPKKRARQSDRRTKKTSKAKSKPQAAKPRKVLFAWYELGSAVASGDALEPTKKHYFSLSEAHLVASVDIPGGPGLSNSELRNIVRTKFRPALEETGILTPNDSERFEFFALKVESNGPGVSGSLLPWRDGRPLTLDDLDNKALVVRHRPTQSGKLIWLVAHDKYPDGTVADYQRVHKQRRDTNEDLTPPPRPDSPDHRSPPSSPLYRKATDEAELPKANNKDESAPHHSDPLPSKTPTDAHSKEKKPSVRDDMEDDSDTEDNMDITDDETSRPRELRYVNVSGVERLHRILQTIRQPSGNPGWYPAQATGPVWTKIIPMLDKAAALFEGAKVSHEEHGAKLRTSDHVEECWRYVNTVLLPAIEKIPTISSEERMEVMTMGPYGLHKLATFLYDWCRFMNQRRIRRMCFRHLVISSATLIWAEFLSNQLVDVVKNELEFRTRFYMDHYAFQDLYWVWDRLELANMSKTPSMKWTSISVKDISRSSPEQLLTALEEDYDFDEKKKSIGVHMLSWDRTNPRSSYPGLFTFWIRPLLREMSMDDPRFDRFFQIFVTFAEALSKALSIFEDDHIMNENLKSNKEREDKNTTNGKGKGKERSARGFEYMEIDSSDDDVTDTPSPRPTKSKAGPSGSKPKSKTSAPPDNQGEGSSAGPSTSGGDANQNLPRRSRRAHVETAAMIEATESELRDQRRLWEAMTVYNMARKIVSTYRHPDPARARVFDLIPADAQGNHRPPRPHPTWSHDVQKKAIKQLLLIYHPDRNPQVNLQKPQTWPIICHVITQVLNARMALLCGGALFNDDEALGDSCRTSDVLTSSLEYRYNPPPRSFECLHIRGHLQF</sequence>
<feature type="compositionally biased region" description="Basic residues" evidence="1">
    <location>
        <begin position="180"/>
        <end position="212"/>
    </location>
</feature>
<dbReference type="AlphaFoldDB" id="A0A164Y3J6"/>
<gene>
    <name evidence="2" type="ORF">SISNIDRAFT_464013</name>
</gene>
<feature type="compositionally biased region" description="Low complexity" evidence="1">
    <location>
        <begin position="814"/>
        <end position="831"/>
    </location>
</feature>
<keyword evidence="3" id="KW-1185">Reference proteome</keyword>
<evidence type="ECO:0008006" key="4">
    <source>
        <dbReference type="Google" id="ProtNLM"/>
    </source>
</evidence>
<reference evidence="2 3" key="1">
    <citation type="journal article" date="2016" name="Mol. Biol. Evol.">
        <title>Comparative Genomics of Early-Diverging Mushroom-Forming Fungi Provides Insights into the Origins of Lignocellulose Decay Capabilities.</title>
        <authorList>
            <person name="Nagy L.G."/>
            <person name="Riley R."/>
            <person name="Tritt A."/>
            <person name="Adam C."/>
            <person name="Daum C."/>
            <person name="Floudas D."/>
            <person name="Sun H."/>
            <person name="Yadav J.S."/>
            <person name="Pangilinan J."/>
            <person name="Larsson K.H."/>
            <person name="Matsuura K."/>
            <person name="Barry K."/>
            <person name="Labutti K."/>
            <person name="Kuo R."/>
            <person name="Ohm R.A."/>
            <person name="Bhattacharya S.S."/>
            <person name="Shirouzu T."/>
            <person name="Yoshinaga Y."/>
            <person name="Martin F.M."/>
            <person name="Grigoriev I.V."/>
            <person name="Hibbett D.S."/>
        </authorList>
    </citation>
    <scope>NUCLEOTIDE SEQUENCE [LARGE SCALE GENOMIC DNA]</scope>
    <source>
        <strain evidence="2 3">HHB9708</strain>
    </source>
</reference>
<dbReference type="Proteomes" id="UP000076722">
    <property type="component" value="Unassembled WGS sequence"/>
</dbReference>